<evidence type="ECO:0000313" key="2">
    <source>
        <dbReference type="EMBL" id="NRF66521.1"/>
    </source>
</evidence>
<organism evidence="2 3">
    <name type="scientific">Pseudaquabacterium terrae</name>
    <dbReference type="NCBI Taxonomy" id="2732868"/>
    <lineage>
        <taxon>Bacteria</taxon>
        <taxon>Pseudomonadati</taxon>
        <taxon>Pseudomonadota</taxon>
        <taxon>Betaproteobacteria</taxon>
        <taxon>Burkholderiales</taxon>
        <taxon>Sphaerotilaceae</taxon>
        <taxon>Pseudaquabacterium</taxon>
    </lineage>
</organism>
<keyword evidence="3" id="KW-1185">Reference proteome</keyword>
<gene>
    <name evidence="2" type="ORF">HLB44_05965</name>
</gene>
<accession>A0ABX2ECW5</accession>
<dbReference type="EMBL" id="JABRWJ010000002">
    <property type="protein sequence ID" value="NRF66521.1"/>
    <property type="molecule type" value="Genomic_DNA"/>
</dbReference>
<protein>
    <submittedName>
        <fullName evidence="2">Class I SAM-dependent methyltransferase</fullName>
    </submittedName>
</protein>
<keyword evidence="2" id="KW-0489">Methyltransferase</keyword>
<sequence>MQILPWRVKNFLSESFPLLYHLAVNAGKGGGNSAEHWDRRLAETWDGGVREWPKKTALIASLVPPDAALIDIGCGNGGILRGLKQLGFSDLHGLEISDYAVNRLASEGIQMHKGVLPRIELPDNRFDVLVASQVLEHIIRRRFFVREMHRILKPGGQALIFVPDRCLGPIDEPEHVVMFNPTSLRRELEASFVVDEVRTIKDDNHVMPILFARVSKKAH</sequence>
<dbReference type="GO" id="GO:0008168">
    <property type="term" value="F:methyltransferase activity"/>
    <property type="evidence" value="ECO:0007669"/>
    <property type="project" value="UniProtKB-KW"/>
</dbReference>
<proteinExistence type="predicted"/>
<keyword evidence="2" id="KW-0808">Transferase</keyword>
<dbReference type="Pfam" id="PF08241">
    <property type="entry name" value="Methyltransf_11"/>
    <property type="match status" value="1"/>
</dbReference>
<dbReference type="Gene3D" id="3.40.50.150">
    <property type="entry name" value="Vaccinia Virus protein VP39"/>
    <property type="match status" value="1"/>
</dbReference>
<comment type="caution">
    <text evidence="2">The sequence shown here is derived from an EMBL/GenBank/DDBJ whole genome shotgun (WGS) entry which is preliminary data.</text>
</comment>
<dbReference type="InterPro" id="IPR013216">
    <property type="entry name" value="Methyltransf_11"/>
</dbReference>
<dbReference type="Proteomes" id="UP000737171">
    <property type="component" value="Unassembled WGS sequence"/>
</dbReference>
<reference evidence="2 3" key="1">
    <citation type="submission" date="2020-05" db="EMBL/GenBank/DDBJ databases">
        <title>Aquincola sp. isolate from soil.</title>
        <authorList>
            <person name="Han J."/>
            <person name="Kim D.-U."/>
        </authorList>
    </citation>
    <scope>NUCLEOTIDE SEQUENCE [LARGE SCALE GENOMIC DNA]</scope>
    <source>
        <strain evidence="2 3">S2</strain>
    </source>
</reference>
<evidence type="ECO:0000313" key="3">
    <source>
        <dbReference type="Proteomes" id="UP000737171"/>
    </source>
</evidence>
<dbReference type="GO" id="GO:0032259">
    <property type="term" value="P:methylation"/>
    <property type="evidence" value="ECO:0007669"/>
    <property type="project" value="UniProtKB-KW"/>
</dbReference>
<feature type="domain" description="Methyltransferase type 11" evidence="1">
    <location>
        <begin position="70"/>
        <end position="160"/>
    </location>
</feature>
<evidence type="ECO:0000259" key="1">
    <source>
        <dbReference type="Pfam" id="PF08241"/>
    </source>
</evidence>
<dbReference type="PANTHER" id="PTHR43464">
    <property type="entry name" value="METHYLTRANSFERASE"/>
    <property type="match status" value="1"/>
</dbReference>
<dbReference type="SUPFAM" id="SSF53335">
    <property type="entry name" value="S-adenosyl-L-methionine-dependent methyltransferases"/>
    <property type="match status" value="1"/>
</dbReference>
<dbReference type="CDD" id="cd02440">
    <property type="entry name" value="AdoMet_MTases"/>
    <property type="match status" value="1"/>
</dbReference>
<dbReference type="PANTHER" id="PTHR43464:SF23">
    <property type="entry name" value="JUVENILE HORMONE ACID O-METHYLTRANSFERASE"/>
    <property type="match status" value="1"/>
</dbReference>
<dbReference type="InterPro" id="IPR029063">
    <property type="entry name" value="SAM-dependent_MTases_sf"/>
</dbReference>
<dbReference type="RefSeq" id="WP_173121650.1">
    <property type="nucleotide sequence ID" value="NZ_JABRWJ010000002.1"/>
</dbReference>
<name>A0ABX2ECW5_9BURK</name>